<keyword evidence="1 7" id="KW-1003">Cell membrane</keyword>
<dbReference type="Gene3D" id="3.30.160.60">
    <property type="entry name" value="Classic Zinc Finger"/>
    <property type="match status" value="1"/>
</dbReference>
<dbReference type="GO" id="GO:0005886">
    <property type="term" value="C:plasma membrane"/>
    <property type="evidence" value="ECO:0007669"/>
    <property type="project" value="UniProtKB-UniRule"/>
</dbReference>
<dbReference type="EMBL" id="CP054140">
    <property type="protein sequence ID" value="QQG65783.1"/>
    <property type="molecule type" value="Genomic_DNA"/>
</dbReference>
<comment type="catalytic activity">
    <reaction evidence="7">
        <text>a peptidoglycan chain = a peptidoglycan chain with N-acetyl-1,6-anhydromuramyl-[peptide] at the reducing end + a peptidoglycan chain with N-acetylglucosamine at the non-reducing end.</text>
        <dbReference type="EC" id="4.2.2.29"/>
    </reaction>
</comment>
<dbReference type="GO" id="GO:0071555">
    <property type="term" value="P:cell wall organization"/>
    <property type="evidence" value="ECO:0007669"/>
    <property type="project" value="UniProtKB-KW"/>
</dbReference>
<dbReference type="Pfam" id="PF02618">
    <property type="entry name" value="YceG"/>
    <property type="match status" value="1"/>
</dbReference>
<sequence length="329" mass="36725">MRRILLLLLLFFLIIGSGVGLWYLSYLTTRAPGEGDVVLLIPKGSGVRSIGRLLATSGLLEDDARYLALVYLSGARSRLKAGEYSIPRGLTPPEILDLLVQGKTLRHYITVPEGVTAEQIAAIFAKDGWVEQERFLSLVTDLSFIRQFGIKAPHLEGYLFPETYALVRNETSEEAIIRNMVGRFQQVWHSLEVPARTALNQHQLLTLASVVEKEAAVAAERPLIARVFYNRLDRKMRLQSDPTVSYGVRDFNGKLTRADLRRPTPYNTYVIPALPPGPICSPGRASLEAVLHPVESDALYFVSKNDGTHVFSTNLTDHNRAVQLYQRGL</sequence>
<dbReference type="NCBIfam" id="TIGR00247">
    <property type="entry name" value="endolytic transglycosylase MltG"/>
    <property type="match status" value="1"/>
</dbReference>
<keyword evidence="6 7" id="KW-0961">Cell wall biogenesis/degradation</keyword>
<accession>A0A7T6AQH1</accession>
<evidence type="ECO:0000256" key="1">
    <source>
        <dbReference type="ARBA" id="ARBA00022475"/>
    </source>
</evidence>
<dbReference type="Proteomes" id="UP000596092">
    <property type="component" value="Chromosome"/>
</dbReference>
<evidence type="ECO:0000256" key="6">
    <source>
        <dbReference type="ARBA" id="ARBA00023316"/>
    </source>
</evidence>
<evidence type="ECO:0000256" key="7">
    <source>
        <dbReference type="HAMAP-Rule" id="MF_02065"/>
    </source>
</evidence>
<dbReference type="EC" id="4.2.2.29" evidence="7"/>
<organism evidence="8 9">
    <name type="scientific">Desulfobulbus oligotrophicus</name>
    <dbReference type="NCBI Taxonomy" id="1909699"/>
    <lineage>
        <taxon>Bacteria</taxon>
        <taxon>Pseudomonadati</taxon>
        <taxon>Thermodesulfobacteriota</taxon>
        <taxon>Desulfobulbia</taxon>
        <taxon>Desulfobulbales</taxon>
        <taxon>Desulfobulbaceae</taxon>
        <taxon>Desulfobulbus</taxon>
    </lineage>
</organism>
<protein>
    <recommendedName>
        <fullName evidence="7">Endolytic murein transglycosylase</fullName>
        <ecNumber evidence="7">4.2.2.29</ecNumber>
    </recommendedName>
    <alternativeName>
        <fullName evidence="7">Peptidoglycan lytic transglycosylase</fullName>
    </alternativeName>
    <alternativeName>
        <fullName evidence="7">Peptidoglycan polymerization terminase</fullName>
    </alternativeName>
</protein>
<evidence type="ECO:0000313" key="8">
    <source>
        <dbReference type="EMBL" id="QQG65783.1"/>
    </source>
</evidence>
<dbReference type="Gene3D" id="3.30.1490.480">
    <property type="entry name" value="Endolytic murein transglycosylase"/>
    <property type="match status" value="1"/>
</dbReference>
<name>A0A7T6AQH1_9BACT</name>
<evidence type="ECO:0000256" key="2">
    <source>
        <dbReference type="ARBA" id="ARBA00022692"/>
    </source>
</evidence>
<reference evidence="8 9" key="1">
    <citation type="submission" date="2020-05" db="EMBL/GenBank/DDBJ databases">
        <title>Complete genome of Desulfobulbus oligotrophicus.</title>
        <authorList>
            <person name="Podar M."/>
        </authorList>
    </citation>
    <scope>NUCLEOTIDE SEQUENCE [LARGE SCALE GENOMIC DNA]</scope>
    <source>
        <strain evidence="8 9">Prop6</strain>
    </source>
</reference>
<comment type="function">
    <text evidence="7">Functions as a peptidoglycan terminase that cleaves nascent peptidoglycan strands endolytically to terminate their elongation.</text>
</comment>
<evidence type="ECO:0000256" key="4">
    <source>
        <dbReference type="ARBA" id="ARBA00023136"/>
    </source>
</evidence>
<dbReference type="AlphaFoldDB" id="A0A7T6AQH1"/>
<keyword evidence="2 7" id="KW-0812">Transmembrane</keyword>
<keyword evidence="3 7" id="KW-1133">Transmembrane helix</keyword>
<dbReference type="PANTHER" id="PTHR30518:SF2">
    <property type="entry name" value="ENDOLYTIC MUREIN TRANSGLYCOSYLASE"/>
    <property type="match status" value="1"/>
</dbReference>
<comment type="similarity">
    <text evidence="7">Belongs to the transglycosylase MltG family.</text>
</comment>
<proteinExistence type="inferred from homology"/>
<dbReference type="KEGG" id="dog:HP555_07865"/>
<keyword evidence="5 7" id="KW-0456">Lyase</keyword>
<keyword evidence="4 7" id="KW-0472">Membrane</keyword>
<evidence type="ECO:0000256" key="3">
    <source>
        <dbReference type="ARBA" id="ARBA00022989"/>
    </source>
</evidence>
<dbReference type="GO" id="GO:0009252">
    <property type="term" value="P:peptidoglycan biosynthetic process"/>
    <property type="evidence" value="ECO:0007669"/>
    <property type="project" value="UniProtKB-UniRule"/>
</dbReference>
<keyword evidence="9" id="KW-1185">Reference proteome</keyword>
<dbReference type="PANTHER" id="PTHR30518">
    <property type="entry name" value="ENDOLYTIC MUREIN TRANSGLYCOSYLASE"/>
    <property type="match status" value="1"/>
</dbReference>
<dbReference type="RefSeq" id="WP_199261263.1">
    <property type="nucleotide sequence ID" value="NZ_CP054140.1"/>
</dbReference>
<evidence type="ECO:0000313" key="9">
    <source>
        <dbReference type="Proteomes" id="UP000596092"/>
    </source>
</evidence>
<dbReference type="GO" id="GO:0008932">
    <property type="term" value="F:lytic endotransglycosylase activity"/>
    <property type="evidence" value="ECO:0007669"/>
    <property type="project" value="UniProtKB-UniRule"/>
</dbReference>
<feature type="site" description="Important for catalytic activity" evidence="7">
    <location>
        <position position="214"/>
    </location>
</feature>
<dbReference type="CDD" id="cd08010">
    <property type="entry name" value="MltG_like"/>
    <property type="match status" value="1"/>
</dbReference>
<dbReference type="InterPro" id="IPR003770">
    <property type="entry name" value="MLTG-like"/>
</dbReference>
<dbReference type="HAMAP" id="MF_02065">
    <property type="entry name" value="MltG"/>
    <property type="match status" value="1"/>
</dbReference>
<evidence type="ECO:0000256" key="5">
    <source>
        <dbReference type="ARBA" id="ARBA00023239"/>
    </source>
</evidence>
<gene>
    <name evidence="7 8" type="primary">mltG</name>
    <name evidence="8" type="ORF">HP555_07865</name>
</gene>